<feature type="chain" id="PRO_5026167475" evidence="2">
    <location>
        <begin position="21"/>
        <end position="208"/>
    </location>
</feature>
<dbReference type="InterPro" id="IPR026265">
    <property type="entry name" value="LptC"/>
</dbReference>
<protein>
    <submittedName>
        <fullName evidence="3">LPS export ABC transporter periplasmic protein LptC</fullName>
    </submittedName>
</protein>
<dbReference type="GO" id="GO:0015221">
    <property type="term" value="F:lipopolysaccharide transmembrane transporter activity"/>
    <property type="evidence" value="ECO:0007669"/>
    <property type="project" value="InterPro"/>
</dbReference>
<dbReference type="NCBIfam" id="TIGR04409">
    <property type="entry name" value="LptC_YrbK"/>
    <property type="match status" value="1"/>
</dbReference>
<dbReference type="InterPro" id="IPR010664">
    <property type="entry name" value="LipoPS_assembly_LptC-rel"/>
</dbReference>
<sequence length="208" mass="23365">MATAKAYWLILFSAIVTTMACENNVQEVTALTRKVQEIEEGKNIKGLFSRSGNLAAYLTAPRMQRVKGDTPYVDFPQTIHVDFYDNNRQLQNVVTAKFARYYEGLNKVFLKDSVVVYNMVGDTLLCQTLWWHQADEMFFTEDSVYIRSLTRNLRGTGFRAKSDFSRYTIDNVAGPVQLPAEGADSTMPTTNSAKPAALNTKPTVIAPQ</sequence>
<evidence type="ECO:0000313" key="4">
    <source>
        <dbReference type="Proteomes" id="UP000426027"/>
    </source>
</evidence>
<proteinExistence type="predicted"/>
<keyword evidence="4" id="KW-1185">Reference proteome</keyword>
<organism evidence="3 4">
    <name type="scientific">Phnomibacter ginsenosidimutans</name>
    <dbReference type="NCBI Taxonomy" id="2676868"/>
    <lineage>
        <taxon>Bacteria</taxon>
        <taxon>Pseudomonadati</taxon>
        <taxon>Bacteroidota</taxon>
        <taxon>Chitinophagia</taxon>
        <taxon>Chitinophagales</taxon>
        <taxon>Chitinophagaceae</taxon>
        <taxon>Phnomibacter</taxon>
    </lineage>
</organism>
<evidence type="ECO:0000256" key="1">
    <source>
        <dbReference type="SAM" id="MobiDB-lite"/>
    </source>
</evidence>
<dbReference type="Gene3D" id="2.60.450.10">
    <property type="entry name" value="Lipopolysaccharide (LPS) transport protein A like domain"/>
    <property type="match status" value="1"/>
</dbReference>
<dbReference type="EMBL" id="CP046566">
    <property type="protein sequence ID" value="QGW29617.1"/>
    <property type="molecule type" value="Genomic_DNA"/>
</dbReference>
<dbReference type="AlphaFoldDB" id="A0A6I6GAG6"/>
<dbReference type="Pfam" id="PF06835">
    <property type="entry name" value="LptC"/>
    <property type="match status" value="1"/>
</dbReference>
<accession>A0A6I6GAG6</accession>
<dbReference type="RefSeq" id="WP_157479990.1">
    <property type="nucleotide sequence ID" value="NZ_CP046566.1"/>
</dbReference>
<feature type="region of interest" description="Disordered" evidence="1">
    <location>
        <begin position="180"/>
        <end position="208"/>
    </location>
</feature>
<gene>
    <name evidence="3" type="primary">lptC</name>
    <name evidence="3" type="ORF">GLV81_17195</name>
</gene>
<dbReference type="Proteomes" id="UP000426027">
    <property type="component" value="Chromosome"/>
</dbReference>
<keyword evidence="2" id="KW-0732">Signal</keyword>
<dbReference type="GO" id="GO:0005886">
    <property type="term" value="C:plasma membrane"/>
    <property type="evidence" value="ECO:0007669"/>
    <property type="project" value="InterPro"/>
</dbReference>
<reference evidence="3 4" key="1">
    <citation type="submission" date="2019-11" db="EMBL/GenBank/DDBJ databases">
        <authorList>
            <person name="Im W.T."/>
        </authorList>
    </citation>
    <scope>NUCLEOTIDE SEQUENCE [LARGE SCALE GENOMIC DNA]</scope>
    <source>
        <strain evidence="3 4">SB-02</strain>
    </source>
</reference>
<name>A0A6I6GAG6_9BACT</name>
<dbReference type="PROSITE" id="PS51257">
    <property type="entry name" value="PROKAR_LIPOPROTEIN"/>
    <property type="match status" value="1"/>
</dbReference>
<evidence type="ECO:0000313" key="3">
    <source>
        <dbReference type="EMBL" id="QGW29617.1"/>
    </source>
</evidence>
<dbReference type="KEGG" id="fls:GLV81_17195"/>
<feature type="signal peptide" evidence="2">
    <location>
        <begin position="1"/>
        <end position="20"/>
    </location>
</feature>
<evidence type="ECO:0000256" key="2">
    <source>
        <dbReference type="SAM" id="SignalP"/>
    </source>
</evidence>